<name>A0A2W5KTX8_9GAMM</name>
<proteinExistence type="predicted"/>
<dbReference type="InterPro" id="IPR006311">
    <property type="entry name" value="TAT_signal"/>
</dbReference>
<evidence type="ECO:0008006" key="4">
    <source>
        <dbReference type="Google" id="ProtNLM"/>
    </source>
</evidence>
<dbReference type="Proteomes" id="UP000249046">
    <property type="component" value="Unassembled WGS sequence"/>
</dbReference>
<dbReference type="EMBL" id="QFPO01000002">
    <property type="protein sequence ID" value="PZQ19444.1"/>
    <property type="molecule type" value="Genomic_DNA"/>
</dbReference>
<sequence length="330" mass="35797">MSTPRDPLWSPEQPGDPELVRLERLLGRYRHVLSGVPMPAAPPRRRWIRALAIAGGAIAAAALTVAVWLPWRLHWTADAPWPVSADVPAPTPALAVGDTLQTGAGQHARVAIARIGALEVSPQTRLSLIETRSGHHRIALETGHVHARVWAPPGAFGVLDGGAEVIDLGCVFDLWKHADGSGRLAVGSGWVMHSEGGRETLVPAGYALDFGPDHVGLPLRPAAPSAFADAVTALDRMLYEGHRDADLETRSADLATADDAFTLLSLLTRYPALADGPLYPRLAETIDAPPLDARHREAWASGSVHAINAWWDRMPRPPKQWWRNWRDVVL</sequence>
<reference evidence="2 3" key="1">
    <citation type="submission" date="2017-08" db="EMBL/GenBank/DDBJ databases">
        <title>Infants hospitalized years apart are colonized by the same room-sourced microbial strains.</title>
        <authorList>
            <person name="Brooks B."/>
            <person name="Olm M.R."/>
            <person name="Firek B.A."/>
            <person name="Baker R."/>
            <person name="Thomas B.C."/>
            <person name="Morowitz M.J."/>
            <person name="Banfield J.F."/>
        </authorList>
    </citation>
    <scope>NUCLEOTIDE SEQUENCE [LARGE SCALE GENOMIC DNA]</scope>
    <source>
        <strain evidence="2">S2_005_003_R2_42</strain>
    </source>
</reference>
<evidence type="ECO:0000313" key="3">
    <source>
        <dbReference type="Proteomes" id="UP000249046"/>
    </source>
</evidence>
<keyword evidence="1" id="KW-0472">Membrane</keyword>
<evidence type="ECO:0000313" key="2">
    <source>
        <dbReference type="EMBL" id="PZQ19444.1"/>
    </source>
</evidence>
<dbReference type="PROSITE" id="PS51318">
    <property type="entry name" value="TAT"/>
    <property type="match status" value="1"/>
</dbReference>
<evidence type="ECO:0000256" key="1">
    <source>
        <dbReference type="SAM" id="Phobius"/>
    </source>
</evidence>
<organism evidence="2 3">
    <name type="scientific">Rhodanobacter denitrificans</name>
    <dbReference type="NCBI Taxonomy" id="666685"/>
    <lineage>
        <taxon>Bacteria</taxon>
        <taxon>Pseudomonadati</taxon>
        <taxon>Pseudomonadota</taxon>
        <taxon>Gammaproteobacteria</taxon>
        <taxon>Lysobacterales</taxon>
        <taxon>Rhodanobacteraceae</taxon>
        <taxon>Rhodanobacter</taxon>
    </lineage>
</organism>
<comment type="caution">
    <text evidence="2">The sequence shown here is derived from an EMBL/GenBank/DDBJ whole genome shotgun (WGS) entry which is preliminary data.</text>
</comment>
<keyword evidence="1" id="KW-0812">Transmembrane</keyword>
<protein>
    <recommendedName>
        <fullName evidence="4">FecR protein domain-containing protein</fullName>
    </recommendedName>
</protein>
<dbReference type="AlphaFoldDB" id="A0A2W5KTX8"/>
<accession>A0A2W5KTX8</accession>
<feature type="transmembrane region" description="Helical" evidence="1">
    <location>
        <begin position="47"/>
        <end position="71"/>
    </location>
</feature>
<gene>
    <name evidence="2" type="ORF">DI564_01690</name>
</gene>
<keyword evidence="1" id="KW-1133">Transmembrane helix</keyword>